<evidence type="ECO:0000313" key="1">
    <source>
        <dbReference type="EMBL" id="KZS12945.1"/>
    </source>
</evidence>
<accession>A0A164W4H0</accession>
<comment type="caution">
    <text evidence="1">The sequence shown here is derived from an EMBL/GenBank/DDBJ whole genome shotgun (WGS) entry which is preliminary data.</text>
</comment>
<name>A0A164W4H0_9CRUS</name>
<protein>
    <submittedName>
        <fullName evidence="1">Uncharacterized protein</fullName>
    </submittedName>
</protein>
<dbReference type="AlphaFoldDB" id="A0A164W4H0"/>
<proteinExistence type="predicted"/>
<organism evidence="1 2">
    <name type="scientific">Daphnia magna</name>
    <dbReference type="NCBI Taxonomy" id="35525"/>
    <lineage>
        <taxon>Eukaryota</taxon>
        <taxon>Metazoa</taxon>
        <taxon>Ecdysozoa</taxon>
        <taxon>Arthropoda</taxon>
        <taxon>Crustacea</taxon>
        <taxon>Branchiopoda</taxon>
        <taxon>Diplostraca</taxon>
        <taxon>Cladocera</taxon>
        <taxon>Anomopoda</taxon>
        <taxon>Daphniidae</taxon>
        <taxon>Daphnia</taxon>
    </lineage>
</organism>
<dbReference type="EMBL" id="LRGB01001348">
    <property type="protein sequence ID" value="KZS12945.1"/>
    <property type="molecule type" value="Genomic_DNA"/>
</dbReference>
<keyword evidence="2" id="KW-1185">Reference proteome</keyword>
<evidence type="ECO:0000313" key="2">
    <source>
        <dbReference type="Proteomes" id="UP000076858"/>
    </source>
</evidence>
<reference evidence="1 2" key="1">
    <citation type="submission" date="2016-03" db="EMBL/GenBank/DDBJ databases">
        <title>EvidentialGene: Evidence-directed Construction of Genes on Genomes.</title>
        <authorList>
            <person name="Gilbert D.G."/>
            <person name="Choi J.-H."/>
            <person name="Mockaitis K."/>
            <person name="Colbourne J."/>
            <person name="Pfrender M."/>
        </authorList>
    </citation>
    <scope>NUCLEOTIDE SEQUENCE [LARGE SCALE GENOMIC DNA]</scope>
    <source>
        <strain evidence="1 2">Xinb3</strain>
        <tissue evidence="1">Complete organism</tissue>
    </source>
</reference>
<dbReference type="Proteomes" id="UP000076858">
    <property type="component" value="Unassembled WGS sequence"/>
</dbReference>
<gene>
    <name evidence="1" type="ORF">APZ42_022210</name>
</gene>
<sequence length="69" mass="7743">MGVSNSRSAGNRVPKESISALKLNFELKNNFQIRLSNFLQLSVENPHILALSSNIFTKGNIEIRNVQPF</sequence>